<accession>A0A9P3UHR0</accession>
<feature type="region of interest" description="Disordered" evidence="1">
    <location>
        <begin position="447"/>
        <end position="496"/>
    </location>
</feature>
<name>A0A9P3UHR0_LYOSH</name>
<feature type="compositionally biased region" description="Basic and acidic residues" evidence="1">
    <location>
        <begin position="948"/>
        <end position="959"/>
    </location>
</feature>
<reference evidence="2" key="1">
    <citation type="submission" date="2022-07" db="EMBL/GenBank/DDBJ databases">
        <title>The genome of Lyophyllum shimeji provides insight into the initial evolution of ectomycorrhizal fungal genome.</title>
        <authorList>
            <person name="Kobayashi Y."/>
            <person name="Shibata T."/>
            <person name="Hirakawa H."/>
            <person name="Shigenobu S."/>
            <person name="Nishiyama T."/>
            <person name="Yamada A."/>
            <person name="Hasebe M."/>
            <person name="Kawaguchi M."/>
        </authorList>
    </citation>
    <scope>NUCLEOTIDE SEQUENCE</scope>
    <source>
        <strain evidence="2">AT787</strain>
    </source>
</reference>
<feature type="compositionally biased region" description="Basic and acidic residues" evidence="1">
    <location>
        <begin position="1050"/>
        <end position="1059"/>
    </location>
</feature>
<feature type="region of interest" description="Disordered" evidence="1">
    <location>
        <begin position="922"/>
        <end position="1016"/>
    </location>
</feature>
<feature type="compositionally biased region" description="Pro residues" evidence="1">
    <location>
        <begin position="815"/>
        <end position="835"/>
    </location>
</feature>
<evidence type="ECO:0000313" key="2">
    <source>
        <dbReference type="EMBL" id="GLB33177.1"/>
    </source>
</evidence>
<evidence type="ECO:0000256" key="1">
    <source>
        <dbReference type="SAM" id="MobiDB-lite"/>
    </source>
</evidence>
<keyword evidence="3" id="KW-1185">Reference proteome</keyword>
<feature type="region of interest" description="Disordered" evidence="1">
    <location>
        <begin position="379"/>
        <end position="400"/>
    </location>
</feature>
<feature type="region of interest" description="Disordered" evidence="1">
    <location>
        <begin position="1"/>
        <end position="277"/>
    </location>
</feature>
<feature type="compositionally biased region" description="Low complexity" evidence="1">
    <location>
        <begin position="922"/>
        <end position="936"/>
    </location>
</feature>
<gene>
    <name evidence="2" type="ORF">LshimejAT787_0100620</name>
</gene>
<dbReference type="Proteomes" id="UP001063166">
    <property type="component" value="Unassembled WGS sequence"/>
</dbReference>
<feature type="compositionally biased region" description="Low complexity" evidence="1">
    <location>
        <begin position="198"/>
        <end position="208"/>
    </location>
</feature>
<feature type="compositionally biased region" description="Low complexity" evidence="1">
    <location>
        <begin position="46"/>
        <end position="63"/>
    </location>
</feature>
<evidence type="ECO:0000313" key="3">
    <source>
        <dbReference type="Proteomes" id="UP001063166"/>
    </source>
</evidence>
<feature type="compositionally biased region" description="Basic and acidic residues" evidence="1">
    <location>
        <begin position="125"/>
        <end position="141"/>
    </location>
</feature>
<comment type="caution">
    <text evidence="2">The sequence shown here is derived from an EMBL/GenBank/DDBJ whole genome shotgun (WGS) entry which is preliminary data.</text>
</comment>
<feature type="compositionally biased region" description="Basic and acidic residues" evidence="1">
    <location>
        <begin position="631"/>
        <end position="641"/>
    </location>
</feature>
<feature type="region of interest" description="Disordered" evidence="1">
    <location>
        <begin position="1036"/>
        <end position="1079"/>
    </location>
</feature>
<proteinExistence type="predicted"/>
<feature type="compositionally biased region" description="Low complexity" evidence="1">
    <location>
        <begin position="805"/>
        <end position="814"/>
    </location>
</feature>
<organism evidence="2 3">
    <name type="scientific">Lyophyllum shimeji</name>
    <name type="common">Hon-shimeji</name>
    <name type="synonym">Tricholoma shimeji</name>
    <dbReference type="NCBI Taxonomy" id="47721"/>
    <lineage>
        <taxon>Eukaryota</taxon>
        <taxon>Fungi</taxon>
        <taxon>Dikarya</taxon>
        <taxon>Basidiomycota</taxon>
        <taxon>Agaricomycotina</taxon>
        <taxon>Agaricomycetes</taxon>
        <taxon>Agaricomycetidae</taxon>
        <taxon>Agaricales</taxon>
        <taxon>Tricholomatineae</taxon>
        <taxon>Lyophyllaceae</taxon>
        <taxon>Lyophyllum</taxon>
    </lineage>
</organism>
<feature type="compositionally biased region" description="Polar residues" evidence="1">
    <location>
        <begin position="479"/>
        <end position="493"/>
    </location>
</feature>
<feature type="compositionally biased region" description="Low complexity" evidence="1">
    <location>
        <begin position="142"/>
        <end position="169"/>
    </location>
</feature>
<protein>
    <submittedName>
        <fullName evidence="2">Uncharacterized protein</fullName>
    </submittedName>
</protein>
<feature type="compositionally biased region" description="Basic and acidic residues" evidence="1">
    <location>
        <begin position="36"/>
        <end position="45"/>
    </location>
</feature>
<feature type="compositionally biased region" description="Basic and acidic residues" evidence="1">
    <location>
        <begin position="530"/>
        <end position="548"/>
    </location>
</feature>
<feature type="region of interest" description="Disordered" evidence="1">
    <location>
        <begin position="526"/>
        <end position="897"/>
    </location>
</feature>
<feature type="compositionally biased region" description="Polar residues" evidence="1">
    <location>
        <begin position="1"/>
        <end position="14"/>
    </location>
</feature>
<feature type="compositionally biased region" description="Low complexity" evidence="1">
    <location>
        <begin position="704"/>
        <end position="713"/>
    </location>
</feature>
<sequence length="1174" mass="128038">MNKPNPSEASNRASFSDAMNRWRVPVTASAPVSSEAGRERERAASEGRVQQNQSTQRIQQQLQPHQTASQRAVNVPSSVLAAYQAKPHHISLDRSDERRRSESHTELAEVPTTFFTYDSNGRSLEPSDRQAAHLHRQERSCARQLQVQPQPQPPLQAQQPQPRQAAALPSSHTHERAHASSPPEPTQRASARATPTQSSVSHSISSHQNSHRNVLVSPVDHRSAPPTPPATAQISIPATHPSATPTPPTPTSAHPRAHPDAHTTKFGPSPLPPAPAHPVVIKNAAKALAPIRHLYETAWTQTVANVQAEMARMHAELVGVIERERAAHNEMAVEYARVREERERAGEEARRLGMELERVRGRMERMNGEMVEMRAALERARQVQGGQREREGEAEREREMSVRAELEMAKAQLEERTKELEVERVLRYNAEKKLRDVQTVTARIFSTPESDTESPGLKMQVDTDTPDTNIHTRRGSECESASTVVGTPDSDCSPSLKLKHYQPQLARFEPDDPSRSRNQGQDHFQLASYVHERPREGDMIRDRDGERTRRNRVVRPVDGVSDTSTAAPTILPIATRSSPFTPAAPRSKPHTRQESISVPPKASPAPQNSPTHADAHPHQQHQQPIATKTRPRADSDVEGQRWHRPQAVPLPANEKEGEETVVPGYGNVSVSRRHPPSPSSLPRPPPLSHGESQREDVIDLTSGPTPAAAVTSQPQPPPQPQAHVTPALHVDIPLPPASHPPAPPSVQSPAISNPRWTSVRGPTEGQGQDVSRYAPRPRSSEVVAVRGEWPPMARLSRPGSPASATQPQQYVPPTLTTPPPWVAPNLPLTPPPTQPSPKSKNAASRPGSAVQLPSPQAQPSTVTTPTPTPTPATVVTANTTMNAMPPIPNPPPPVPPPTHPFAHYVWPLRVPVQAQDPRTLRPTTAPVTQAAPPRRALTTPGAPLPRLESNKTAEGETRAETTSASRKRDRREYEGEGEGAGAGAVGGADRVAEEQHAGRGRAQLVRSSTEPNGERARQRMRMQMKLEEGEIVEEPGQKAEGAGAGAGAREGVKRPEEAKPVALAEGKSPVERKAKTGASVKTPVRNKIGINHMDLLYEMKGGQLICRMCRSTDNGEAGTKPMVFPAKASWPELVGHCQMAHPKSCEDLERLSPSQVAELRQRLTSSKMTGLVLR</sequence>
<dbReference type="OrthoDB" id="2757368at2759"/>
<feature type="compositionally biased region" description="Polar residues" evidence="1">
    <location>
        <begin position="187"/>
        <end position="197"/>
    </location>
</feature>
<feature type="compositionally biased region" description="Pro residues" evidence="1">
    <location>
        <begin position="676"/>
        <end position="687"/>
    </location>
</feature>
<dbReference type="AlphaFoldDB" id="A0A9P3UHR0"/>
<feature type="compositionally biased region" description="Pro residues" evidence="1">
    <location>
        <begin position="885"/>
        <end position="897"/>
    </location>
</feature>
<dbReference type="EMBL" id="BRPK01000001">
    <property type="protein sequence ID" value="GLB33177.1"/>
    <property type="molecule type" value="Genomic_DNA"/>
</dbReference>
<feature type="compositionally biased region" description="Low complexity" evidence="1">
    <location>
        <begin position="853"/>
        <end position="884"/>
    </location>
</feature>
<feature type="compositionally biased region" description="Polar residues" evidence="1">
    <location>
        <begin position="113"/>
        <end position="122"/>
    </location>
</feature>
<feature type="compositionally biased region" description="Basic and acidic residues" evidence="1">
    <location>
        <begin position="90"/>
        <end position="107"/>
    </location>
</feature>
<feature type="compositionally biased region" description="Pro residues" evidence="1">
    <location>
        <begin position="733"/>
        <end position="746"/>
    </location>
</feature>
<feature type="compositionally biased region" description="Polar residues" evidence="1">
    <location>
        <begin position="64"/>
        <end position="77"/>
    </location>
</feature>